<dbReference type="PANTHER" id="PTHR46815">
    <property type="entry name" value="PROTEIN KISH-B"/>
    <property type="match status" value="1"/>
</dbReference>
<comment type="similarity">
    <text evidence="3 9">Belongs to the KISH family.</text>
</comment>
<comment type="subcellular location">
    <subcellularLocation>
        <location evidence="2">Golgi apparatus membrane</location>
        <topology evidence="2">Single-pass type I membrane protein</topology>
    </subcellularLocation>
</comment>
<accession>A0A9J7L6F0</accession>
<feature type="transmembrane region" description="Helical" evidence="9">
    <location>
        <begin position="63"/>
        <end position="91"/>
    </location>
</feature>
<evidence type="ECO:0000256" key="2">
    <source>
        <dbReference type="ARBA" id="ARBA00004614"/>
    </source>
</evidence>
<dbReference type="GeneID" id="118416209"/>
<comment type="function">
    <text evidence="1 9">Involved in the early part of the secretory pathway.</text>
</comment>
<dbReference type="RefSeq" id="XP_035677184.1">
    <property type="nucleotide sequence ID" value="XM_035821291.1"/>
</dbReference>
<evidence type="ECO:0000256" key="6">
    <source>
        <dbReference type="ARBA" id="ARBA00022989"/>
    </source>
</evidence>
<gene>
    <name evidence="11" type="primary">LOC118416209</name>
</gene>
<evidence type="ECO:0000256" key="5">
    <source>
        <dbReference type="ARBA" id="ARBA00022729"/>
    </source>
</evidence>
<dbReference type="Pfam" id="PF06842">
    <property type="entry name" value="DUF1242"/>
    <property type="match status" value="1"/>
</dbReference>
<proteinExistence type="inferred from homology"/>
<dbReference type="Proteomes" id="UP000001554">
    <property type="component" value="Chromosome 5"/>
</dbReference>
<dbReference type="AlphaFoldDB" id="A0A9J7L6F0"/>
<dbReference type="KEGG" id="bfo:118416209"/>
<evidence type="ECO:0000313" key="11">
    <source>
        <dbReference type="RefSeq" id="XP_035677184.1"/>
    </source>
</evidence>
<dbReference type="InterPro" id="IPR009653">
    <property type="entry name" value="Ksh1"/>
</dbReference>
<dbReference type="OrthoDB" id="10034655at2759"/>
<keyword evidence="7" id="KW-0333">Golgi apparatus</keyword>
<organism evidence="10 11">
    <name type="scientific">Branchiostoma floridae</name>
    <name type="common">Florida lancelet</name>
    <name type="synonym">Amphioxus</name>
    <dbReference type="NCBI Taxonomy" id="7739"/>
    <lineage>
        <taxon>Eukaryota</taxon>
        <taxon>Metazoa</taxon>
        <taxon>Chordata</taxon>
        <taxon>Cephalochordata</taxon>
        <taxon>Leptocardii</taxon>
        <taxon>Amphioxiformes</taxon>
        <taxon>Branchiostomatidae</taxon>
        <taxon>Branchiostoma</taxon>
    </lineage>
</organism>
<reference evidence="10" key="1">
    <citation type="journal article" date="2020" name="Nat. Ecol. Evol.">
        <title>Deeply conserved synteny resolves early events in vertebrate evolution.</title>
        <authorList>
            <person name="Simakov O."/>
            <person name="Marletaz F."/>
            <person name="Yue J.X."/>
            <person name="O'Connell B."/>
            <person name="Jenkins J."/>
            <person name="Brandt A."/>
            <person name="Calef R."/>
            <person name="Tung C.H."/>
            <person name="Huang T.K."/>
            <person name="Schmutz J."/>
            <person name="Satoh N."/>
            <person name="Yu J.K."/>
            <person name="Putnam N.H."/>
            <person name="Green R.E."/>
            <person name="Rokhsar D.S."/>
        </authorList>
    </citation>
    <scope>NUCLEOTIDE SEQUENCE [LARGE SCALE GENOMIC DNA]</scope>
    <source>
        <strain evidence="10">S238N-H82</strain>
    </source>
</reference>
<feature type="transmembrane region" description="Helical" evidence="9">
    <location>
        <begin position="23"/>
        <end position="42"/>
    </location>
</feature>
<evidence type="ECO:0000256" key="8">
    <source>
        <dbReference type="ARBA" id="ARBA00023136"/>
    </source>
</evidence>
<dbReference type="OMA" id="IVMAFYI"/>
<dbReference type="PANTHER" id="PTHR46815:SF1">
    <property type="entry name" value="PROTEIN KISH-B"/>
    <property type="match status" value="1"/>
</dbReference>
<dbReference type="GO" id="GO:0000139">
    <property type="term" value="C:Golgi membrane"/>
    <property type="evidence" value="ECO:0007669"/>
    <property type="project" value="UniProtKB-SubCell"/>
</dbReference>
<evidence type="ECO:0000256" key="1">
    <source>
        <dbReference type="ARBA" id="ARBA00002154"/>
    </source>
</evidence>
<evidence type="ECO:0000256" key="4">
    <source>
        <dbReference type="ARBA" id="ARBA00022692"/>
    </source>
</evidence>
<evidence type="ECO:0000256" key="9">
    <source>
        <dbReference type="RuleBase" id="RU910717"/>
    </source>
</evidence>
<comment type="caution">
    <text evidence="9">Lacks conserved residue(s) required for the propagation of feature annotation.</text>
</comment>
<reference evidence="11" key="2">
    <citation type="submission" date="2025-08" db="UniProtKB">
        <authorList>
            <consortium name="RefSeq"/>
        </authorList>
    </citation>
    <scope>IDENTIFICATION</scope>
    <source>
        <strain evidence="11">S238N-H82</strain>
        <tissue evidence="11">Testes</tissue>
    </source>
</reference>
<sequence length="93" mass="10501">MGLKSRESTRDQKLPLVRLDVPVYSFDGLLVFALLVICTCAYMKRVPKLKQWFLSEKKGALGVFYKAAVIGTRLHVPVAATCVIMAFYVMFLK</sequence>
<evidence type="ECO:0000256" key="7">
    <source>
        <dbReference type="ARBA" id="ARBA00023034"/>
    </source>
</evidence>
<keyword evidence="6 9" id="KW-1133">Transmembrane helix</keyword>
<keyword evidence="5" id="KW-0732">Signal</keyword>
<keyword evidence="4 9" id="KW-0812">Transmembrane</keyword>
<evidence type="ECO:0000256" key="3">
    <source>
        <dbReference type="ARBA" id="ARBA00008961"/>
    </source>
</evidence>
<keyword evidence="8 9" id="KW-0472">Membrane</keyword>
<keyword evidence="10" id="KW-1185">Reference proteome</keyword>
<dbReference type="InterPro" id="IPR042863">
    <property type="entry name" value="Kish-B"/>
</dbReference>
<evidence type="ECO:0000313" key="10">
    <source>
        <dbReference type="Proteomes" id="UP000001554"/>
    </source>
</evidence>
<protein>
    <recommendedName>
        <fullName evidence="9">Protein kish</fullName>
    </recommendedName>
</protein>
<name>A0A9J7L6F0_BRAFL</name>